<evidence type="ECO:0000313" key="3">
    <source>
        <dbReference type="Proteomes" id="UP000289954"/>
    </source>
</evidence>
<evidence type="ECO:0000313" key="2">
    <source>
        <dbReference type="EMBL" id="GCE75998.1"/>
    </source>
</evidence>
<proteinExistence type="predicted"/>
<keyword evidence="3" id="KW-1185">Reference proteome</keyword>
<evidence type="ECO:0000259" key="1">
    <source>
        <dbReference type="PROSITE" id="PS50965"/>
    </source>
</evidence>
<comment type="caution">
    <text evidence="2">The sequence shown here is derived from an EMBL/GenBank/DDBJ whole genome shotgun (WGS) entry which is preliminary data.</text>
</comment>
<dbReference type="InterPro" id="IPR011528">
    <property type="entry name" value="NERD"/>
</dbReference>
<dbReference type="Pfam" id="PF08378">
    <property type="entry name" value="NERD"/>
    <property type="match status" value="1"/>
</dbReference>
<dbReference type="PROSITE" id="PS50965">
    <property type="entry name" value="NERD"/>
    <property type="match status" value="1"/>
</dbReference>
<organism evidence="2 3">
    <name type="scientific">Cellulomonas biazotea</name>
    <dbReference type="NCBI Taxonomy" id="1709"/>
    <lineage>
        <taxon>Bacteria</taxon>
        <taxon>Bacillati</taxon>
        <taxon>Actinomycetota</taxon>
        <taxon>Actinomycetes</taxon>
        <taxon>Micrococcales</taxon>
        <taxon>Cellulomonadaceae</taxon>
        <taxon>Cellulomonas</taxon>
    </lineage>
</organism>
<sequence length="287" mass="30638">MRRWARYGHERLYAETPGGTALGYLDLKTGRFHSDDLSNLPLLKAAINDHLASQPGAALPGAIGVAPTATCEPSSADAPPAWSDLSGARPGSAAREQAVAARAAQGRFTGFLARVFDVRTEERAWRIGADGEEAVAAQIATLGPQWRALHAVRVGKRDADIDHVVIGPAGVFTVNAKNHPHASVWVGGDTFIVNGQRVPYVRNSRHEAGRASRLLTEHAGFPVGVVGVIALVGAHRGFTVKQQPRDGAVIVVARRRLRAYLQGLPARLDAGQVDAIGDIARRSTTWR</sequence>
<gene>
    <name evidence="2" type="ORF">CBZ_10540</name>
</gene>
<reference evidence="2 3" key="1">
    <citation type="submission" date="2019-01" db="EMBL/GenBank/DDBJ databases">
        <title>Draft genome sequence of Cellulomonas takizawaensis strain TKZ-21.</title>
        <authorList>
            <person name="Yamamura H."/>
            <person name="Hayashi T."/>
            <person name="Hamada M."/>
            <person name="Serisawa Y."/>
            <person name="Matsuyama K."/>
            <person name="Nakagawa Y."/>
            <person name="Otoguro M."/>
            <person name="Yanagida F."/>
            <person name="Hayakawa M."/>
        </authorList>
    </citation>
    <scope>NUCLEOTIDE SEQUENCE [LARGE SCALE GENOMIC DNA]</scope>
    <source>
        <strain evidence="2 3">NBRC12680</strain>
    </source>
</reference>
<dbReference type="AlphaFoldDB" id="A0A402DPG0"/>
<protein>
    <recommendedName>
        <fullName evidence="1">NERD domain-containing protein</fullName>
    </recommendedName>
</protein>
<accession>A0A402DPG0</accession>
<dbReference type="Proteomes" id="UP000289954">
    <property type="component" value="Unassembled WGS sequence"/>
</dbReference>
<name>A0A402DPG0_9CELL</name>
<dbReference type="EMBL" id="BIMR01000065">
    <property type="protein sequence ID" value="GCE75998.1"/>
    <property type="molecule type" value="Genomic_DNA"/>
</dbReference>
<feature type="domain" description="NERD" evidence="1">
    <location>
        <begin position="127"/>
        <end position="238"/>
    </location>
</feature>